<accession>A0A067QVX7</accession>
<evidence type="ECO:0000256" key="1">
    <source>
        <dbReference type="SAM" id="MobiDB-lite"/>
    </source>
</evidence>
<dbReference type="EMBL" id="KK852880">
    <property type="protein sequence ID" value="KDR14421.1"/>
    <property type="molecule type" value="Genomic_DNA"/>
</dbReference>
<keyword evidence="3" id="KW-1185">Reference proteome</keyword>
<reference evidence="2 3" key="1">
    <citation type="journal article" date="2014" name="Nat. Commun.">
        <title>Molecular traces of alternative social organization in a termite genome.</title>
        <authorList>
            <person name="Terrapon N."/>
            <person name="Li C."/>
            <person name="Robertson H.M."/>
            <person name="Ji L."/>
            <person name="Meng X."/>
            <person name="Booth W."/>
            <person name="Chen Z."/>
            <person name="Childers C.P."/>
            <person name="Glastad K.M."/>
            <person name="Gokhale K."/>
            <person name="Gowin J."/>
            <person name="Gronenberg W."/>
            <person name="Hermansen R.A."/>
            <person name="Hu H."/>
            <person name="Hunt B.G."/>
            <person name="Huylmans A.K."/>
            <person name="Khalil S.M."/>
            <person name="Mitchell R.D."/>
            <person name="Munoz-Torres M.C."/>
            <person name="Mustard J.A."/>
            <person name="Pan H."/>
            <person name="Reese J.T."/>
            <person name="Scharf M.E."/>
            <person name="Sun F."/>
            <person name="Vogel H."/>
            <person name="Xiao J."/>
            <person name="Yang W."/>
            <person name="Yang Z."/>
            <person name="Yang Z."/>
            <person name="Zhou J."/>
            <person name="Zhu J."/>
            <person name="Brent C.S."/>
            <person name="Elsik C.G."/>
            <person name="Goodisman M.A."/>
            <person name="Liberles D.A."/>
            <person name="Roe R.M."/>
            <person name="Vargo E.L."/>
            <person name="Vilcinskas A."/>
            <person name="Wang J."/>
            <person name="Bornberg-Bauer E."/>
            <person name="Korb J."/>
            <person name="Zhang G."/>
            <person name="Liebig J."/>
        </authorList>
    </citation>
    <scope>NUCLEOTIDE SEQUENCE [LARGE SCALE GENOMIC DNA]</scope>
    <source>
        <tissue evidence="2">Whole organism</tissue>
    </source>
</reference>
<sequence length="107" mass="11453">MFVINTHRAETNVKAELTLQSIHELQYVHKNANFLKIFTGSPSSSQLCVSARSQDLASSSGTASSRSSHKSRSSQSLASVTVITLDPLHLDGAETGASSVKHKSVKK</sequence>
<name>A0A067QVX7_ZOONE</name>
<evidence type="ECO:0000313" key="2">
    <source>
        <dbReference type="EMBL" id="KDR14421.1"/>
    </source>
</evidence>
<dbReference type="Proteomes" id="UP000027135">
    <property type="component" value="Unassembled WGS sequence"/>
</dbReference>
<gene>
    <name evidence="2" type="ORF">L798_11738</name>
</gene>
<proteinExistence type="predicted"/>
<organism evidence="2 3">
    <name type="scientific">Zootermopsis nevadensis</name>
    <name type="common">Dampwood termite</name>
    <dbReference type="NCBI Taxonomy" id="136037"/>
    <lineage>
        <taxon>Eukaryota</taxon>
        <taxon>Metazoa</taxon>
        <taxon>Ecdysozoa</taxon>
        <taxon>Arthropoda</taxon>
        <taxon>Hexapoda</taxon>
        <taxon>Insecta</taxon>
        <taxon>Pterygota</taxon>
        <taxon>Neoptera</taxon>
        <taxon>Polyneoptera</taxon>
        <taxon>Dictyoptera</taxon>
        <taxon>Blattodea</taxon>
        <taxon>Blattoidea</taxon>
        <taxon>Termitoidae</taxon>
        <taxon>Termopsidae</taxon>
        <taxon>Zootermopsis</taxon>
    </lineage>
</organism>
<evidence type="ECO:0000313" key="3">
    <source>
        <dbReference type="Proteomes" id="UP000027135"/>
    </source>
</evidence>
<dbReference type="AlphaFoldDB" id="A0A067QVX7"/>
<protein>
    <submittedName>
        <fullName evidence="2">Uncharacterized protein</fullName>
    </submittedName>
</protein>
<dbReference type="InParanoid" id="A0A067QVX7"/>
<feature type="region of interest" description="Disordered" evidence="1">
    <location>
        <begin position="58"/>
        <end position="78"/>
    </location>
</feature>